<feature type="region of interest" description="Disordered" evidence="1">
    <location>
        <begin position="1"/>
        <end position="24"/>
    </location>
</feature>
<evidence type="ECO:0000313" key="2">
    <source>
        <dbReference type="EMBL" id="KAA8521350.1"/>
    </source>
</evidence>
<gene>
    <name evidence="2" type="ORF">F0562_012031</name>
</gene>
<evidence type="ECO:0000256" key="1">
    <source>
        <dbReference type="SAM" id="MobiDB-lite"/>
    </source>
</evidence>
<reference evidence="2 3" key="1">
    <citation type="submission" date="2019-09" db="EMBL/GenBank/DDBJ databases">
        <title>A chromosome-level genome assembly of the Chinese tupelo Nyssa sinensis.</title>
        <authorList>
            <person name="Yang X."/>
            <person name="Kang M."/>
            <person name="Yang Y."/>
            <person name="Xiong H."/>
            <person name="Wang M."/>
            <person name="Zhang Z."/>
            <person name="Wang Z."/>
            <person name="Wu H."/>
            <person name="Ma T."/>
            <person name="Liu J."/>
            <person name="Xi Z."/>
        </authorList>
    </citation>
    <scope>NUCLEOTIDE SEQUENCE [LARGE SCALE GENOMIC DNA]</scope>
    <source>
        <strain evidence="2">J267</strain>
        <tissue evidence="2">Leaf</tissue>
    </source>
</reference>
<keyword evidence="3" id="KW-1185">Reference proteome</keyword>
<dbReference type="AlphaFoldDB" id="A0A5J4ZSD9"/>
<dbReference type="EMBL" id="CM018048">
    <property type="protein sequence ID" value="KAA8521350.1"/>
    <property type="molecule type" value="Genomic_DNA"/>
</dbReference>
<sequence length="275" mass="29443">MASSQSLHAATNGLHVAKEPSRSLHAKHPVRLTWADQANSGESISKEALDLEKEYGGFLVNPDFLLCIDNHFHGDAKNGGSKKGGLDKGELHARSYIYEYPKSYPSRHTSSSESWLAQAQFGCSPTVVAFQLNTQPSLFSPARTVAIQPKQIAPHSRMVAGAPAAQQPIVLLDLPHVQSALVHRNSANKATISPTMHAPPAVPHSHMSAGLPSLQISSVCTTTPIVQSALLPHGNSGKTACPTYPIVNRLLQNSTCPPQLQHQQGTCYSPLFGVC</sequence>
<name>A0A5J4ZSD9_9ASTE</name>
<evidence type="ECO:0000313" key="3">
    <source>
        <dbReference type="Proteomes" id="UP000325577"/>
    </source>
</evidence>
<dbReference type="Proteomes" id="UP000325577">
    <property type="component" value="Linkage Group LG5"/>
</dbReference>
<protein>
    <submittedName>
        <fullName evidence="2">Uncharacterized protein</fullName>
    </submittedName>
</protein>
<accession>A0A5J4ZSD9</accession>
<organism evidence="2 3">
    <name type="scientific">Nyssa sinensis</name>
    <dbReference type="NCBI Taxonomy" id="561372"/>
    <lineage>
        <taxon>Eukaryota</taxon>
        <taxon>Viridiplantae</taxon>
        <taxon>Streptophyta</taxon>
        <taxon>Embryophyta</taxon>
        <taxon>Tracheophyta</taxon>
        <taxon>Spermatophyta</taxon>
        <taxon>Magnoliopsida</taxon>
        <taxon>eudicotyledons</taxon>
        <taxon>Gunneridae</taxon>
        <taxon>Pentapetalae</taxon>
        <taxon>asterids</taxon>
        <taxon>Cornales</taxon>
        <taxon>Nyssaceae</taxon>
        <taxon>Nyssa</taxon>
    </lineage>
</organism>
<proteinExistence type="predicted"/>